<dbReference type="Proteomes" id="UP000460157">
    <property type="component" value="Unassembled WGS sequence"/>
</dbReference>
<reference evidence="1 2" key="1">
    <citation type="submission" date="2019-12" db="EMBL/GenBank/DDBJ databases">
        <title>Nesterenkonia muleiensis sp. nov., a novel actinobacterium isolated from sap of Populus euphratica.</title>
        <authorList>
            <person name="Wang R."/>
        </authorList>
    </citation>
    <scope>NUCLEOTIDE SEQUENCE [LARGE SCALE GENOMIC DNA]</scope>
    <source>
        <strain evidence="1 2">F10</strain>
    </source>
</reference>
<dbReference type="EMBL" id="WRPM01000018">
    <property type="protein sequence ID" value="MVT25266.1"/>
    <property type="molecule type" value="Genomic_DNA"/>
</dbReference>
<dbReference type="Gene3D" id="3.60.21.10">
    <property type="match status" value="1"/>
</dbReference>
<evidence type="ECO:0000313" key="2">
    <source>
        <dbReference type="Proteomes" id="UP000460157"/>
    </source>
</evidence>
<accession>A0A7K1UFW6</accession>
<sequence>MATFFTSDQHFGHRNIIDYCDRPFGGVGEMDEVIIARWNETVGIEDEVWVLGDFAMGDRARGLGYLQRLNGTKYLVAGNHDKCSPTEKNGHLHIQEYLDAGVTAVVSQAQVSLPALRSNGQNLKVMLSHYPYAGDSHADHDRYAKFRLRDLGQPLVCGHVHTDWKTSLSPQGTAQVNVGVDQWGFRPVSAEEVHRAIRDVNKRS</sequence>
<dbReference type="SUPFAM" id="SSF56300">
    <property type="entry name" value="Metallo-dependent phosphatases"/>
    <property type="match status" value="1"/>
</dbReference>
<proteinExistence type="predicted"/>
<name>A0A7K1UFW6_9MICC</name>
<comment type="caution">
    <text evidence="1">The sequence shown here is derived from an EMBL/GenBank/DDBJ whole genome shotgun (WGS) entry which is preliminary data.</text>
</comment>
<gene>
    <name evidence="1" type="ORF">GNZ21_02620</name>
</gene>
<dbReference type="OrthoDB" id="5380073at2"/>
<dbReference type="AlphaFoldDB" id="A0A7K1UFW6"/>
<organism evidence="1 2">
    <name type="scientific">Nesterenkonia alkaliphila</name>
    <dbReference type="NCBI Taxonomy" id="1463631"/>
    <lineage>
        <taxon>Bacteria</taxon>
        <taxon>Bacillati</taxon>
        <taxon>Actinomycetota</taxon>
        <taxon>Actinomycetes</taxon>
        <taxon>Micrococcales</taxon>
        <taxon>Micrococcaceae</taxon>
        <taxon>Nesterenkonia</taxon>
    </lineage>
</organism>
<dbReference type="RefSeq" id="WP_157321093.1">
    <property type="nucleotide sequence ID" value="NZ_BMFX01000016.1"/>
</dbReference>
<evidence type="ECO:0000313" key="1">
    <source>
        <dbReference type="EMBL" id="MVT25266.1"/>
    </source>
</evidence>
<dbReference type="InterPro" id="IPR029052">
    <property type="entry name" value="Metallo-depent_PP-like"/>
</dbReference>
<keyword evidence="2" id="KW-1185">Reference proteome</keyword>
<protein>
    <submittedName>
        <fullName evidence="1">Metallophosphoesterase</fullName>
    </submittedName>
</protein>